<dbReference type="Proteomes" id="UP000066480">
    <property type="component" value="Chromosome"/>
</dbReference>
<keyword evidence="3" id="KW-0813">Transport</keyword>
<evidence type="ECO:0000313" key="9">
    <source>
        <dbReference type="EMBL" id="AKU15655.1"/>
    </source>
</evidence>
<reference evidence="9 10" key="1">
    <citation type="submission" date="2015-03" db="EMBL/GenBank/DDBJ databases">
        <title>Luteipulveratus halotolerans sp. nov., a novel actinobacterium (Dermacoccaceae) from Sarawak, Malaysia.</title>
        <authorList>
            <person name="Juboi H."/>
            <person name="Basik A."/>
            <person name="Shamsul S.S."/>
            <person name="Arnold P."/>
            <person name="Schmitt E.K."/>
            <person name="Sanglier J.-J."/>
            <person name="Yeo T."/>
        </authorList>
    </citation>
    <scope>NUCLEOTIDE SEQUENCE [LARGE SCALE GENOMIC DNA]</scope>
    <source>
        <strain evidence="9 10">MN07-A0370</strain>
    </source>
</reference>
<dbReference type="PANTHER" id="PTHR43297:SF2">
    <property type="entry name" value="DIPEPTIDE TRANSPORT ATP-BINDING PROTEIN DPPD"/>
    <property type="match status" value="1"/>
</dbReference>
<dbReference type="KEGG" id="lmoi:VV02_06970"/>
<evidence type="ECO:0000256" key="2">
    <source>
        <dbReference type="ARBA" id="ARBA00005417"/>
    </source>
</evidence>
<comment type="subcellular location">
    <subcellularLocation>
        <location evidence="1">Cell membrane</location>
        <topology evidence="1">Peripheral membrane protein</topology>
    </subcellularLocation>
</comment>
<evidence type="ECO:0000256" key="1">
    <source>
        <dbReference type="ARBA" id="ARBA00004202"/>
    </source>
</evidence>
<evidence type="ECO:0000259" key="8">
    <source>
        <dbReference type="PROSITE" id="PS50893"/>
    </source>
</evidence>
<dbReference type="InterPro" id="IPR017871">
    <property type="entry name" value="ABC_transporter-like_CS"/>
</dbReference>
<dbReference type="Gene3D" id="3.40.50.300">
    <property type="entry name" value="P-loop containing nucleotide triphosphate hydrolases"/>
    <property type="match status" value="2"/>
</dbReference>
<dbReference type="GO" id="GO:0015833">
    <property type="term" value="P:peptide transport"/>
    <property type="evidence" value="ECO:0007669"/>
    <property type="project" value="InterPro"/>
</dbReference>
<accession>A0A0K1JGC3</accession>
<evidence type="ECO:0000256" key="5">
    <source>
        <dbReference type="ARBA" id="ARBA00022741"/>
    </source>
</evidence>
<keyword evidence="5" id="KW-0547">Nucleotide-binding</keyword>
<keyword evidence="7" id="KW-0472">Membrane</keyword>
<dbReference type="SMART" id="SM00382">
    <property type="entry name" value="AAA"/>
    <property type="match status" value="2"/>
</dbReference>
<dbReference type="AlphaFoldDB" id="A0A0K1JGC3"/>
<sequence length="538" mass="57327">MLTVRGLRIAFPDGRQTQREVVHGVDLTLRPGQVLGLVGESGSGKSVMAMSILRLLEPDTSVEGSIQLDGLELLTADAETIRGIRGRQIGAVFQEPMAAWNPVFTIGDQIAEALAAHGDSVPAGRVEELLAEAGIDDPERIAASYPHQLSGGQLQRAMIAMGMSKDPAVLIADEPTTALDVTVQAGVLDLLRSLRDRGTAILLITHDMGVIADLADHVIVLRDGTVVESGSVDDVLGDPQETYTRSLLAAVPRLDGSSRPVEAEANSEAAAVRDLTVRYDSQRRRGQDLVAVDGVDLTLYAGRTLGLVGESGSGKSTIGRALAGLTPATSGDVEIGGESVTRASRRGLRAIQRDVGIVFQDPASSLNPKHPVGRSIAEPLRLASWSRQAIEERVAELLTSVRLDPALAERYPHQLSGGQRQRVAIARALALRPRLLIADEPTSALDVSVQATVLDLLVALQDEQGFAALLISHDLAVVQAVAHDVAVLRHGQIVEKGPTSEVLTDPTEDYTRRLLAAAPVPDPVVQRRRREERATLLT</sequence>
<dbReference type="InterPro" id="IPR013563">
    <property type="entry name" value="Oligopep_ABC_C"/>
</dbReference>
<dbReference type="GO" id="GO:0016887">
    <property type="term" value="F:ATP hydrolysis activity"/>
    <property type="evidence" value="ECO:0007669"/>
    <property type="project" value="InterPro"/>
</dbReference>
<dbReference type="PROSITE" id="PS50893">
    <property type="entry name" value="ABC_TRANSPORTER_2"/>
    <property type="match status" value="2"/>
</dbReference>
<gene>
    <name evidence="9" type="ORF">VV02_06970</name>
</gene>
<dbReference type="CDD" id="cd03257">
    <property type="entry name" value="ABC_NikE_OppD_transporters"/>
    <property type="match status" value="2"/>
</dbReference>
<dbReference type="InterPro" id="IPR050388">
    <property type="entry name" value="ABC_Ni/Peptide_Import"/>
</dbReference>
<name>A0A0K1JGC3_9MICO</name>
<feature type="domain" description="ABC transporter" evidence="8">
    <location>
        <begin position="277"/>
        <end position="515"/>
    </location>
</feature>
<dbReference type="GO" id="GO:0005886">
    <property type="term" value="C:plasma membrane"/>
    <property type="evidence" value="ECO:0007669"/>
    <property type="project" value="UniProtKB-SubCell"/>
</dbReference>
<comment type="similarity">
    <text evidence="2">Belongs to the ABC transporter superfamily.</text>
</comment>
<dbReference type="Pfam" id="PF00005">
    <property type="entry name" value="ABC_tran"/>
    <property type="match status" value="2"/>
</dbReference>
<dbReference type="SUPFAM" id="SSF52540">
    <property type="entry name" value="P-loop containing nucleoside triphosphate hydrolases"/>
    <property type="match status" value="2"/>
</dbReference>
<dbReference type="Pfam" id="PF08352">
    <property type="entry name" value="oligo_HPY"/>
    <property type="match status" value="2"/>
</dbReference>
<organism evidence="9 10">
    <name type="scientific">Luteipulveratus mongoliensis</name>
    <dbReference type="NCBI Taxonomy" id="571913"/>
    <lineage>
        <taxon>Bacteria</taxon>
        <taxon>Bacillati</taxon>
        <taxon>Actinomycetota</taxon>
        <taxon>Actinomycetes</taxon>
        <taxon>Micrococcales</taxon>
        <taxon>Dermacoccaceae</taxon>
        <taxon>Luteipulveratus</taxon>
    </lineage>
</organism>
<dbReference type="EMBL" id="CP011112">
    <property type="protein sequence ID" value="AKU15655.1"/>
    <property type="molecule type" value="Genomic_DNA"/>
</dbReference>
<dbReference type="InterPro" id="IPR003439">
    <property type="entry name" value="ABC_transporter-like_ATP-bd"/>
</dbReference>
<evidence type="ECO:0000256" key="4">
    <source>
        <dbReference type="ARBA" id="ARBA00022475"/>
    </source>
</evidence>
<keyword evidence="4" id="KW-1003">Cell membrane</keyword>
<dbReference type="NCBIfam" id="NF008453">
    <property type="entry name" value="PRK11308.1"/>
    <property type="match status" value="2"/>
</dbReference>
<keyword evidence="10" id="KW-1185">Reference proteome</keyword>
<evidence type="ECO:0000256" key="3">
    <source>
        <dbReference type="ARBA" id="ARBA00022448"/>
    </source>
</evidence>
<evidence type="ECO:0000256" key="6">
    <source>
        <dbReference type="ARBA" id="ARBA00022840"/>
    </source>
</evidence>
<dbReference type="InterPro" id="IPR003593">
    <property type="entry name" value="AAA+_ATPase"/>
</dbReference>
<dbReference type="InterPro" id="IPR027417">
    <property type="entry name" value="P-loop_NTPase"/>
</dbReference>
<dbReference type="STRING" id="571913.VV02_06970"/>
<dbReference type="PROSITE" id="PS00211">
    <property type="entry name" value="ABC_TRANSPORTER_1"/>
    <property type="match status" value="2"/>
</dbReference>
<dbReference type="PATRIC" id="fig|571913.6.peg.1421"/>
<feature type="domain" description="ABC transporter" evidence="8">
    <location>
        <begin position="4"/>
        <end position="248"/>
    </location>
</feature>
<dbReference type="NCBIfam" id="NF007739">
    <property type="entry name" value="PRK10419.1"/>
    <property type="match status" value="2"/>
</dbReference>
<dbReference type="PANTHER" id="PTHR43297">
    <property type="entry name" value="OLIGOPEPTIDE TRANSPORT ATP-BINDING PROTEIN APPD"/>
    <property type="match status" value="1"/>
</dbReference>
<evidence type="ECO:0000313" key="10">
    <source>
        <dbReference type="Proteomes" id="UP000066480"/>
    </source>
</evidence>
<evidence type="ECO:0000256" key="7">
    <source>
        <dbReference type="ARBA" id="ARBA00023136"/>
    </source>
</evidence>
<protein>
    <submittedName>
        <fullName evidence="9">Peptide ABC transporter ATPase</fullName>
    </submittedName>
</protein>
<proteinExistence type="inferred from homology"/>
<keyword evidence="6" id="KW-0067">ATP-binding</keyword>
<dbReference type="GO" id="GO:0005524">
    <property type="term" value="F:ATP binding"/>
    <property type="evidence" value="ECO:0007669"/>
    <property type="project" value="UniProtKB-KW"/>
</dbReference>